<dbReference type="InterPro" id="IPR011009">
    <property type="entry name" value="Kinase-like_dom_sf"/>
</dbReference>
<keyword evidence="3" id="KW-0808">Transferase</keyword>
<evidence type="ECO:0000259" key="2">
    <source>
        <dbReference type="Pfam" id="PF07714"/>
    </source>
</evidence>
<dbReference type="EMBL" id="JBFOLJ010000008">
    <property type="protein sequence ID" value="KAL2515338.1"/>
    <property type="molecule type" value="Genomic_DNA"/>
</dbReference>
<dbReference type="InterPro" id="IPR003959">
    <property type="entry name" value="ATPase_AAA_core"/>
</dbReference>
<feature type="domain" description="Serine-threonine/tyrosine-protein kinase catalytic" evidence="2">
    <location>
        <begin position="75"/>
        <end position="146"/>
    </location>
</feature>
<evidence type="ECO:0000313" key="4">
    <source>
        <dbReference type="Proteomes" id="UP001604277"/>
    </source>
</evidence>
<dbReference type="Pfam" id="PF07714">
    <property type="entry name" value="PK_Tyr_Ser-Thr"/>
    <property type="match status" value="1"/>
</dbReference>
<dbReference type="SUPFAM" id="SSF56112">
    <property type="entry name" value="Protein kinase-like (PK-like)"/>
    <property type="match status" value="1"/>
</dbReference>
<dbReference type="InterPro" id="IPR001245">
    <property type="entry name" value="Ser-Thr/Tyr_kinase_cat_dom"/>
</dbReference>
<evidence type="ECO:0000259" key="1">
    <source>
        <dbReference type="Pfam" id="PF00004"/>
    </source>
</evidence>
<comment type="caution">
    <text evidence="3">The sequence shown here is derived from an EMBL/GenBank/DDBJ whole genome shotgun (WGS) entry which is preliminary data.</text>
</comment>
<dbReference type="InterPro" id="IPR027417">
    <property type="entry name" value="P-loop_NTPase"/>
</dbReference>
<reference evidence="4" key="1">
    <citation type="submission" date="2024-07" db="EMBL/GenBank/DDBJ databases">
        <title>Two chromosome-level genome assemblies of Korean endemic species Abeliophyllum distichum and Forsythia ovata (Oleaceae).</title>
        <authorList>
            <person name="Jang H."/>
        </authorList>
    </citation>
    <scope>NUCLEOTIDE SEQUENCE [LARGE SCALE GENOMIC DNA]</scope>
</reference>
<dbReference type="Gene3D" id="3.30.200.20">
    <property type="entry name" value="Phosphorylase Kinase, domain 1"/>
    <property type="match status" value="1"/>
</dbReference>
<evidence type="ECO:0000313" key="3">
    <source>
        <dbReference type="EMBL" id="KAL2515338.1"/>
    </source>
</evidence>
<feature type="domain" description="ATPase AAA-type core" evidence="1">
    <location>
        <begin position="193"/>
        <end position="251"/>
    </location>
</feature>
<name>A0ABD1TRH8_9LAMI</name>
<dbReference type="Proteomes" id="UP001604277">
    <property type="component" value="Unassembled WGS sequence"/>
</dbReference>
<protein>
    <submittedName>
        <fullName evidence="3">Protein kinase domain-containing protein</fullName>
    </submittedName>
</protein>
<organism evidence="3 4">
    <name type="scientific">Forsythia ovata</name>
    <dbReference type="NCBI Taxonomy" id="205694"/>
    <lineage>
        <taxon>Eukaryota</taxon>
        <taxon>Viridiplantae</taxon>
        <taxon>Streptophyta</taxon>
        <taxon>Embryophyta</taxon>
        <taxon>Tracheophyta</taxon>
        <taxon>Spermatophyta</taxon>
        <taxon>Magnoliopsida</taxon>
        <taxon>eudicotyledons</taxon>
        <taxon>Gunneridae</taxon>
        <taxon>Pentapetalae</taxon>
        <taxon>asterids</taxon>
        <taxon>lamiids</taxon>
        <taxon>Lamiales</taxon>
        <taxon>Oleaceae</taxon>
        <taxon>Forsythieae</taxon>
        <taxon>Forsythia</taxon>
    </lineage>
</organism>
<proteinExistence type="predicted"/>
<dbReference type="InterPro" id="IPR027065">
    <property type="entry name" value="Lon_Prtase"/>
</dbReference>
<gene>
    <name evidence="3" type="ORF">Fot_29309</name>
</gene>
<dbReference type="Pfam" id="PF00004">
    <property type="entry name" value="AAA"/>
    <property type="match status" value="1"/>
</dbReference>
<dbReference type="SUPFAM" id="SSF52540">
    <property type="entry name" value="P-loop containing nucleoside triphosphate hydrolases"/>
    <property type="match status" value="1"/>
</dbReference>
<accession>A0ABD1TRH8</accession>
<dbReference type="AlphaFoldDB" id="A0ABD1TRH8"/>
<dbReference type="PANTHER" id="PTHR10046">
    <property type="entry name" value="ATP DEPENDENT LON PROTEASE FAMILY MEMBER"/>
    <property type="match status" value="1"/>
</dbReference>
<dbReference type="Gene3D" id="3.40.50.300">
    <property type="entry name" value="P-loop containing nucleotide triphosphate hydrolases"/>
    <property type="match status" value="1"/>
</dbReference>
<keyword evidence="4" id="KW-1185">Reference proteome</keyword>
<keyword evidence="3" id="KW-0418">Kinase</keyword>
<sequence length="269" mass="29798">MLICDQICSDRYQLLDLSVTTTTSRRLADMKVGKFEKNITKRGIVPEASTRRKTTILGKIATPLYFSFGWIGKKSKLTKNTKVAVKGLTDFESPGGDTSFQREVEMISVAVHRNLLRLIEFCTTPIKCLLVYPFMRILSVASRLREKTDVFGYGIMLLELVTGQRATDFSRLEEEDDVLLLDCLKPDARGPVLCFVGPPGVGKKSLASSIATALGRKFIRISLGGVKDEADIRGHRRTYIGSMPGRLIDGLKVIFVATANRVQPIPPDS</sequence>
<dbReference type="GO" id="GO:0016301">
    <property type="term" value="F:kinase activity"/>
    <property type="evidence" value="ECO:0007669"/>
    <property type="project" value="UniProtKB-KW"/>
</dbReference>